<evidence type="ECO:0000259" key="2">
    <source>
        <dbReference type="SMART" id="SM00331"/>
    </source>
</evidence>
<dbReference type="SUPFAM" id="SSF81606">
    <property type="entry name" value="PP2C-like"/>
    <property type="match status" value="1"/>
</dbReference>
<sequence>MLGAFRAAAHRDPPLPRLVAHLQNATYWDMAEPVDDRTPGEGFITAAVLDIPDGQPVLRLINCGHPPPLVLSDGKVTTLTVADPALPLGLAGGLTEDDYESESFPYRAGDVLLLYTDGVIETRDADGGFYPLADRVATWQETDPDRLVQLLHRDLIAYAGGTMTDDVAVMALERLPQAPA</sequence>
<comment type="caution">
    <text evidence="3">The sequence shown here is derived from an EMBL/GenBank/DDBJ whole genome shotgun (WGS) entry which is preliminary data.</text>
</comment>
<proteinExistence type="predicted"/>
<organism evidence="3 4">
    <name type="scientific">Streptomyces telluris</name>
    <dbReference type="NCBI Taxonomy" id="2720021"/>
    <lineage>
        <taxon>Bacteria</taxon>
        <taxon>Bacillati</taxon>
        <taxon>Actinomycetota</taxon>
        <taxon>Actinomycetes</taxon>
        <taxon>Kitasatosporales</taxon>
        <taxon>Streptomycetaceae</taxon>
        <taxon>Streptomyces</taxon>
    </lineage>
</organism>
<keyword evidence="4" id="KW-1185">Reference proteome</keyword>
<dbReference type="AlphaFoldDB" id="A0A9X2LIL7"/>
<dbReference type="EMBL" id="JANIID010000015">
    <property type="protein sequence ID" value="MCQ8771671.1"/>
    <property type="molecule type" value="Genomic_DNA"/>
</dbReference>
<evidence type="ECO:0000313" key="4">
    <source>
        <dbReference type="Proteomes" id="UP001142374"/>
    </source>
</evidence>
<dbReference type="InterPro" id="IPR001932">
    <property type="entry name" value="PPM-type_phosphatase-like_dom"/>
</dbReference>
<dbReference type="PANTHER" id="PTHR43156:SF2">
    <property type="entry name" value="STAGE II SPORULATION PROTEIN E"/>
    <property type="match status" value="1"/>
</dbReference>
<dbReference type="Gene3D" id="3.60.40.10">
    <property type="entry name" value="PPM-type phosphatase domain"/>
    <property type="match status" value="1"/>
</dbReference>
<evidence type="ECO:0000256" key="1">
    <source>
        <dbReference type="ARBA" id="ARBA00022801"/>
    </source>
</evidence>
<dbReference type="InterPro" id="IPR036457">
    <property type="entry name" value="PPM-type-like_dom_sf"/>
</dbReference>
<gene>
    <name evidence="3" type="ORF">NQU55_18150</name>
</gene>
<dbReference type="RefSeq" id="WP_240977047.1">
    <property type="nucleotide sequence ID" value="NZ_JAATER010000757.1"/>
</dbReference>
<dbReference type="PANTHER" id="PTHR43156">
    <property type="entry name" value="STAGE II SPORULATION PROTEIN E-RELATED"/>
    <property type="match status" value="1"/>
</dbReference>
<dbReference type="InterPro" id="IPR052016">
    <property type="entry name" value="Bact_Sigma-Reg"/>
</dbReference>
<dbReference type="GO" id="GO:0016791">
    <property type="term" value="F:phosphatase activity"/>
    <property type="evidence" value="ECO:0007669"/>
    <property type="project" value="TreeGrafter"/>
</dbReference>
<name>A0A9X2LIL7_9ACTN</name>
<protein>
    <submittedName>
        <fullName evidence="3">Serine/threonine-protein phosphatase</fullName>
    </submittedName>
</protein>
<feature type="domain" description="PPM-type phosphatase" evidence="2">
    <location>
        <begin position="2"/>
        <end position="174"/>
    </location>
</feature>
<dbReference type="Proteomes" id="UP001142374">
    <property type="component" value="Unassembled WGS sequence"/>
</dbReference>
<dbReference type="SMART" id="SM00331">
    <property type="entry name" value="PP2C_SIG"/>
    <property type="match status" value="1"/>
</dbReference>
<accession>A0A9X2LIL7</accession>
<dbReference type="Pfam" id="PF07228">
    <property type="entry name" value="SpoIIE"/>
    <property type="match status" value="1"/>
</dbReference>
<evidence type="ECO:0000313" key="3">
    <source>
        <dbReference type="EMBL" id="MCQ8771671.1"/>
    </source>
</evidence>
<keyword evidence="1" id="KW-0378">Hydrolase</keyword>
<reference evidence="3" key="1">
    <citation type="submission" date="2022-06" db="EMBL/GenBank/DDBJ databases">
        <title>WGS of actinobacteria.</title>
        <authorList>
            <person name="Thawai C."/>
        </authorList>
    </citation>
    <scope>NUCLEOTIDE SEQUENCE</scope>
    <source>
        <strain evidence="3">AA8</strain>
    </source>
</reference>